<sequence length="332" mass="37624">MASIHLIAWNNGRGLSHDIRLLEDALLALGHEVSITSVPRRSRGLPWRAWWQRLRMHARWLARRGPRRYDLGITLEHVHAAYLPLARRNALVPNPEWLSRRDRRQLYRFDAILCKTTIARDTFAAQGLPVHVIGFQSIDCRRGGIERSRDFLHLAGASRMKGTERLLDVWRRHPEWPTLHVLQSPSTARGEQVDTAANLDHRVTYVDDIEDIRRLQNAHAFHLCLSEAEGWGHYIVEAMSCGAVVLATDAPPMNELVGEDRGLLVTAHENGTLNASALWRFDEAALAACVERAAGMSNQELHRLGENARRWYENNQNGFAGRLRGALAHLLG</sequence>
<comment type="caution">
    <text evidence="2">The sequence shown here is derived from an EMBL/GenBank/DDBJ whole genome shotgun (WGS) entry which is preliminary data.</text>
</comment>
<accession>A0ABT9SYP3</accession>
<dbReference type="SUPFAM" id="SSF53756">
    <property type="entry name" value="UDP-Glycosyltransferase/glycogen phosphorylase"/>
    <property type="match status" value="1"/>
</dbReference>
<proteinExistence type="predicted"/>
<dbReference type="Pfam" id="PF00534">
    <property type="entry name" value="Glycos_transf_1"/>
    <property type="match status" value="1"/>
</dbReference>
<evidence type="ECO:0000313" key="3">
    <source>
        <dbReference type="Proteomes" id="UP001237737"/>
    </source>
</evidence>
<evidence type="ECO:0000259" key="1">
    <source>
        <dbReference type="Pfam" id="PF00534"/>
    </source>
</evidence>
<dbReference type="RefSeq" id="WP_306848277.1">
    <property type="nucleotide sequence ID" value="NZ_JAUSSK010000002.1"/>
</dbReference>
<feature type="domain" description="Glycosyl transferase family 1" evidence="1">
    <location>
        <begin position="147"/>
        <end position="272"/>
    </location>
</feature>
<dbReference type="PANTHER" id="PTHR12526">
    <property type="entry name" value="GLYCOSYLTRANSFERASE"/>
    <property type="match status" value="1"/>
</dbReference>
<dbReference type="EMBL" id="JAUSSK010000002">
    <property type="protein sequence ID" value="MDQ0009067.1"/>
    <property type="molecule type" value="Genomic_DNA"/>
</dbReference>
<keyword evidence="3" id="KW-1185">Reference proteome</keyword>
<dbReference type="PANTHER" id="PTHR12526:SF630">
    <property type="entry name" value="GLYCOSYLTRANSFERASE"/>
    <property type="match status" value="1"/>
</dbReference>
<dbReference type="CDD" id="cd03801">
    <property type="entry name" value="GT4_PimA-like"/>
    <property type="match status" value="1"/>
</dbReference>
<dbReference type="Proteomes" id="UP001237737">
    <property type="component" value="Unassembled WGS sequence"/>
</dbReference>
<reference evidence="2 3" key="1">
    <citation type="submission" date="2023-07" db="EMBL/GenBank/DDBJ databases">
        <title>Sorghum-associated microbial communities from plants grown in Nebraska, USA.</title>
        <authorList>
            <person name="Schachtman D."/>
        </authorList>
    </citation>
    <scope>NUCLEOTIDE SEQUENCE [LARGE SCALE GENOMIC DNA]</scope>
    <source>
        <strain evidence="2 3">CC60</strain>
    </source>
</reference>
<gene>
    <name evidence="2" type="ORF">J2T07_001244</name>
</gene>
<name>A0ABT9SYP3_9GAMM</name>
<organism evidence="2 3">
    <name type="scientific">Luteibacter jiangsuensis</name>
    <dbReference type="NCBI Taxonomy" id="637577"/>
    <lineage>
        <taxon>Bacteria</taxon>
        <taxon>Pseudomonadati</taxon>
        <taxon>Pseudomonadota</taxon>
        <taxon>Gammaproteobacteria</taxon>
        <taxon>Lysobacterales</taxon>
        <taxon>Rhodanobacteraceae</taxon>
        <taxon>Luteibacter</taxon>
    </lineage>
</organism>
<dbReference type="InterPro" id="IPR001296">
    <property type="entry name" value="Glyco_trans_1"/>
</dbReference>
<dbReference type="Gene3D" id="3.40.50.2000">
    <property type="entry name" value="Glycogen Phosphorylase B"/>
    <property type="match status" value="1"/>
</dbReference>
<protein>
    <submittedName>
        <fullName evidence="2">Glycosyltransferase involved in cell wall biosynthesis</fullName>
    </submittedName>
</protein>
<evidence type="ECO:0000313" key="2">
    <source>
        <dbReference type="EMBL" id="MDQ0009067.1"/>
    </source>
</evidence>